<evidence type="ECO:0000256" key="1">
    <source>
        <dbReference type="SAM" id="MobiDB-lite"/>
    </source>
</evidence>
<dbReference type="AlphaFoldDB" id="A0A438BBZ7"/>
<organism evidence="2 3">
    <name type="scientific">Prescottella agglutinans</name>
    <dbReference type="NCBI Taxonomy" id="1644129"/>
    <lineage>
        <taxon>Bacteria</taxon>
        <taxon>Bacillati</taxon>
        <taxon>Actinomycetota</taxon>
        <taxon>Actinomycetes</taxon>
        <taxon>Mycobacteriales</taxon>
        <taxon>Nocardiaceae</taxon>
        <taxon>Prescottella</taxon>
    </lineage>
</organism>
<protein>
    <submittedName>
        <fullName evidence="2">Uncharacterized protein</fullName>
    </submittedName>
</protein>
<proteinExistence type="predicted"/>
<name>A0A438BBZ7_9NOCA</name>
<keyword evidence="3" id="KW-1185">Reference proteome</keyword>
<comment type="caution">
    <text evidence="2">The sequence shown here is derived from an EMBL/GenBank/DDBJ whole genome shotgun (WGS) entry which is preliminary data.</text>
</comment>
<dbReference type="EMBL" id="RKLP01000008">
    <property type="protein sequence ID" value="RVW08452.1"/>
    <property type="molecule type" value="Genomic_DNA"/>
</dbReference>
<feature type="compositionally biased region" description="Gly residues" evidence="1">
    <location>
        <begin position="16"/>
        <end position="41"/>
    </location>
</feature>
<evidence type="ECO:0000313" key="2">
    <source>
        <dbReference type="EMBL" id="RVW08452.1"/>
    </source>
</evidence>
<feature type="region of interest" description="Disordered" evidence="1">
    <location>
        <begin position="1"/>
        <end position="48"/>
    </location>
</feature>
<dbReference type="Proteomes" id="UP000286208">
    <property type="component" value="Unassembled WGS sequence"/>
</dbReference>
<accession>A0A438BBZ7</accession>
<sequence length="77" mass="7248">MGPGAGGAAVKPPYGGPGGGGTGWPGPGGGNPGGGKPGGGVAAPPKAPELLGSLVSPVFIVSPRLCMVRQRARTQYG</sequence>
<reference evidence="2 3" key="1">
    <citation type="submission" date="2018-11" db="EMBL/GenBank/DDBJ databases">
        <title>Rhodococcus spongicola sp. nov. and Rhodococcus xishaensis sp. nov. from marine sponges.</title>
        <authorList>
            <person name="Li L."/>
            <person name="Lin H.W."/>
        </authorList>
    </citation>
    <scope>NUCLEOTIDE SEQUENCE [LARGE SCALE GENOMIC DNA]</scope>
    <source>
        <strain evidence="2 3">CCTCC AB2014297</strain>
    </source>
</reference>
<evidence type="ECO:0000313" key="3">
    <source>
        <dbReference type="Proteomes" id="UP000286208"/>
    </source>
</evidence>
<gene>
    <name evidence="2" type="ORF">EGT67_16155</name>
</gene>